<dbReference type="Proteomes" id="UP000184536">
    <property type="component" value="Unassembled WGS sequence"/>
</dbReference>
<evidence type="ECO:0000256" key="6">
    <source>
        <dbReference type="ARBA" id="ARBA00023229"/>
    </source>
</evidence>
<dbReference type="InterPro" id="IPR034683">
    <property type="entry name" value="IspD/TarI"/>
</dbReference>
<comment type="similarity">
    <text evidence="3 7">Belongs to the IspD/TarI cytidylyltransferase family. IspD subfamily.</text>
</comment>
<dbReference type="OrthoDB" id="9806837at2"/>
<keyword evidence="6 7" id="KW-0414">Isoprene biosynthesis</keyword>
<dbReference type="AlphaFoldDB" id="A0A1M6IQF3"/>
<sequence length="230" mass="25905">MNSAIILAAGKGARMKAELNKQYLVLKDKPIIAHTLTVFENCSLIDEIILVINPEEKEICKKRILERFKYKKITQLVSGGSERQESVHNGLNAVDQRAEIVLIHDGARPLVTSKIIERCVQGAKAYGAVSAGVPIKETIKIMTKDRFVQYTPKREDVWITQTPQAFRIDIIREAHDFAIRHEVLGTDDAMLVEHMGAKVKMVEGDYENLKITTPEDLIAAEAILGYKRRI</sequence>
<dbReference type="Gene3D" id="3.90.550.10">
    <property type="entry name" value="Spore Coat Polysaccharide Biosynthesis Protein SpsA, Chain A"/>
    <property type="match status" value="1"/>
</dbReference>
<dbReference type="EMBL" id="FQZV01000022">
    <property type="protein sequence ID" value="SHJ36618.1"/>
    <property type="molecule type" value="Genomic_DNA"/>
</dbReference>
<gene>
    <name evidence="7" type="primary">ispD</name>
    <name evidence="8" type="ORF">SAMN02745975_01925</name>
</gene>
<comment type="pathway">
    <text evidence="2 7">Isoprenoid biosynthesis; isopentenyl diphosphate biosynthesis via DXP pathway; isopentenyl diphosphate from 1-deoxy-D-xylulose 5-phosphate: step 2/6.</text>
</comment>
<evidence type="ECO:0000313" key="8">
    <source>
        <dbReference type="EMBL" id="SHJ36618.1"/>
    </source>
</evidence>
<dbReference type="InterPro" id="IPR050088">
    <property type="entry name" value="IspD/TarI_cytidylyltransf_bact"/>
</dbReference>
<dbReference type="PANTHER" id="PTHR32125">
    <property type="entry name" value="2-C-METHYL-D-ERYTHRITOL 4-PHOSPHATE CYTIDYLYLTRANSFERASE, CHLOROPLASTIC"/>
    <property type="match status" value="1"/>
</dbReference>
<keyword evidence="5 7" id="KW-0548">Nucleotidyltransferase</keyword>
<dbReference type="InterPro" id="IPR029044">
    <property type="entry name" value="Nucleotide-diphossugar_trans"/>
</dbReference>
<feature type="site" description="Transition state stabilizer" evidence="7">
    <location>
        <position position="14"/>
    </location>
</feature>
<keyword evidence="4 7" id="KW-0808">Transferase</keyword>
<evidence type="ECO:0000256" key="7">
    <source>
        <dbReference type="HAMAP-Rule" id="MF_00108"/>
    </source>
</evidence>
<dbReference type="CDD" id="cd02516">
    <property type="entry name" value="CDP-ME_synthetase"/>
    <property type="match status" value="1"/>
</dbReference>
<evidence type="ECO:0000256" key="1">
    <source>
        <dbReference type="ARBA" id="ARBA00001282"/>
    </source>
</evidence>
<evidence type="ECO:0000256" key="5">
    <source>
        <dbReference type="ARBA" id="ARBA00022695"/>
    </source>
</evidence>
<dbReference type="RefSeq" id="WP_110941072.1">
    <property type="nucleotide sequence ID" value="NZ_FQZV01000022.1"/>
</dbReference>
<dbReference type="PROSITE" id="PS01295">
    <property type="entry name" value="ISPD"/>
    <property type="match status" value="1"/>
</dbReference>
<organism evidence="8 9">
    <name type="scientific">Geosporobacter subterraneus DSM 17957</name>
    <dbReference type="NCBI Taxonomy" id="1121919"/>
    <lineage>
        <taxon>Bacteria</taxon>
        <taxon>Bacillati</taxon>
        <taxon>Bacillota</taxon>
        <taxon>Clostridia</taxon>
        <taxon>Peptostreptococcales</taxon>
        <taxon>Thermotaleaceae</taxon>
        <taxon>Geosporobacter</taxon>
    </lineage>
</organism>
<comment type="catalytic activity">
    <reaction evidence="1 7">
        <text>2-C-methyl-D-erythritol 4-phosphate + CTP + H(+) = 4-CDP-2-C-methyl-D-erythritol + diphosphate</text>
        <dbReference type="Rhea" id="RHEA:13429"/>
        <dbReference type="ChEBI" id="CHEBI:15378"/>
        <dbReference type="ChEBI" id="CHEBI:33019"/>
        <dbReference type="ChEBI" id="CHEBI:37563"/>
        <dbReference type="ChEBI" id="CHEBI:57823"/>
        <dbReference type="ChEBI" id="CHEBI:58262"/>
        <dbReference type="EC" id="2.7.7.60"/>
    </reaction>
</comment>
<accession>A0A1M6IQF3</accession>
<dbReference type="STRING" id="1121919.SAMN02745975_01925"/>
<reference evidence="9" key="1">
    <citation type="submission" date="2016-11" db="EMBL/GenBank/DDBJ databases">
        <authorList>
            <person name="Varghese N."/>
            <person name="Submissions S."/>
        </authorList>
    </citation>
    <scope>NUCLEOTIDE SEQUENCE [LARGE SCALE GENOMIC DNA]</scope>
    <source>
        <strain evidence="9">DSM 17957</strain>
    </source>
</reference>
<dbReference type="SUPFAM" id="SSF53448">
    <property type="entry name" value="Nucleotide-diphospho-sugar transferases"/>
    <property type="match status" value="1"/>
</dbReference>
<name>A0A1M6IQF3_9FIRM</name>
<feature type="site" description="Positions MEP for the nucleophilic attack" evidence="7">
    <location>
        <position position="154"/>
    </location>
</feature>
<feature type="site" description="Transition state stabilizer" evidence="7">
    <location>
        <position position="21"/>
    </location>
</feature>
<dbReference type="GO" id="GO:0019288">
    <property type="term" value="P:isopentenyl diphosphate biosynthetic process, methylerythritol 4-phosphate pathway"/>
    <property type="evidence" value="ECO:0007669"/>
    <property type="project" value="UniProtKB-UniRule"/>
</dbReference>
<dbReference type="GO" id="GO:0050518">
    <property type="term" value="F:2-C-methyl-D-erythritol 4-phosphate cytidylyltransferase activity"/>
    <property type="evidence" value="ECO:0007669"/>
    <property type="project" value="UniProtKB-UniRule"/>
</dbReference>
<evidence type="ECO:0000256" key="4">
    <source>
        <dbReference type="ARBA" id="ARBA00022679"/>
    </source>
</evidence>
<dbReference type="HAMAP" id="MF_00108">
    <property type="entry name" value="IspD"/>
    <property type="match status" value="1"/>
</dbReference>
<dbReference type="FunFam" id="3.90.550.10:FF:000003">
    <property type="entry name" value="2-C-methyl-D-erythritol 4-phosphate cytidylyltransferase"/>
    <property type="match status" value="1"/>
</dbReference>
<feature type="site" description="Positions MEP for the nucleophilic attack" evidence="7">
    <location>
        <position position="210"/>
    </location>
</feature>
<dbReference type="Pfam" id="PF01128">
    <property type="entry name" value="IspD"/>
    <property type="match status" value="1"/>
</dbReference>
<dbReference type="NCBIfam" id="TIGR00453">
    <property type="entry name" value="ispD"/>
    <property type="match status" value="1"/>
</dbReference>
<evidence type="ECO:0000256" key="3">
    <source>
        <dbReference type="ARBA" id="ARBA00009789"/>
    </source>
</evidence>
<comment type="function">
    <text evidence="7">Catalyzes the formation of 4-diphosphocytidyl-2-C-methyl-D-erythritol from CTP and 2-C-methyl-D-erythritol 4-phosphate (MEP).</text>
</comment>
<dbReference type="UniPathway" id="UPA00056">
    <property type="reaction ID" value="UER00093"/>
</dbReference>
<evidence type="ECO:0000256" key="2">
    <source>
        <dbReference type="ARBA" id="ARBA00004787"/>
    </source>
</evidence>
<protein>
    <recommendedName>
        <fullName evidence="7">2-C-methyl-D-erythritol 4-phosphate cytidylyltransferase</fullName>
        <ecNumber evidence="7">2.7.7.60</ecNumber>
    </recommendedName>
    <alternativeName>
        <fullName evidence="7">4-diphosphocytidyl-2C-methyl-D-erythritol synthase</fullName>
    </alternativeName>
    <alternativeName>
        <fullName evidence="7">MEP cytidylyltransferase</fullName>
        <shortName evidence="7">MCT</shortName>
    </alternativeName>
</protein>
<dbReference type="EC" id="2.7.7.60" evidence="7"/>
<keyword evidence="9" id="KW-1185">Reference proteome</keyword>
<evidence type="ECO:0000313" key="9">
    <source>
        <dbReference type="Proteomes" id="UP000184536"/>
    </source>
</evidence>
<dbReference type="InterPro" id="IPR001228">
    <property type="entry name" value="IspD"/>
</dbReference>
<dbReference type="InterPro" id="IPR018294">
    <property type="entry name" value="ISPD_synthase_CS"/>
</dbReference>
<dbReference type="PANTHER" id="PTHR32125:SF4">
    <property type="entry name" value="2-C-METHYL-D-ERYTHRITOL 4-PHOSPHATE CYTIDYLYLTRANSFERASE, CHLOROPLASTIC"/>
    <property type="match status" value="1"/>
</dbReference>
<proteinExistence type="inferred from homology"/>